<evidence type="ECO:0000313" key="2">
    <source>
        <dbReference type="Proteomes" id="UP000002045"/>
    </source>
</evidence>
<organism evidence="1 2">
    <name type="scientific">Xenorhabdus bovienii (strain SS-2004)</name>
    <name type="common">Xenorhabdus nematophila subsp. bovienii</name>
    <dbReference type="NCBI Taxonomy" id="406818"/>
    <lineage>
        <taxon>Bacteria</taxon>
        <taxon>Pseudomonadati</taxon>
        <taxon>Pseudomonadota</taxon>
        <taxon>Gammaproteobacteria</taxon>
        <taxon>Enterobacterales</taxon>
        <taxon>Morganellaceae</taxon>
        <taxon>Xenorhabdus</taxon>
    </lineage>
</organism>
<gene>
    <name evidence="1" type="ordered locus">XBJ1_4414</name>
</gene>
<proteinExistence type="predicted"/>
<evidence type="ECO:0000313" key="1">
    <source>
        <dbReference type="EMBL" id="CBJ83517.1"/>
    </source>
</evidence>
<dbReference type="AlphaFoldDB" id="D3V788"/>
<protein>
    <submittedName>
        <fullName evidence="1">Uncharacterized protein</fullName>
    </submittedName>
</protein>
<accession>D3V788</accession>
<dbReference type="HOGENOM" id="CLU_3174874_0_0_6"/>
<sequence>MAGKNRWRNTQGGGLYGLCNKAQGSYTDPYTLIVIITLFSHHILNNS</sequence>
<dbReference type="Proteomes" id="UP000002045">
    <property type="component" value="Chromosome"/>
</dbReference>
<name>D3V788_XENBS</name>
<dbReference type="EMBL" id="FN667741">
    <property type="protein sequence ID" value="CBJ83517.1"/>
    <property type="molecule type" value="Genomic_DNA"/>
</dbReference>
<dbReference type="KEGG" id="xbo:XBJ1_4414"/>
<reference evidence="1" key="1">
    <citation type="journal article" date="2011" name="PLoS ONE">
        <title>The entomopathogenic bacterial endosymbionts xenorhabdus and photorhabdus: convergent lifestyles from divergent genomes.</title>
        <authorList>
            <person name="Chaston J.M."/>
            <person name="Suen G."/>
            <person name="Tucker S.L."/>
            <person name="Andersen A.W."/>
            <person name="Bhasin A."/>
            <person name="Bode E."/>
            <person name="Bode H.B."/>
            <person name="Brachmann A.O."/>
            <person name="Cowles C.E."/>
            <person name="Cowles K.N."/>
            <person name="Darby C."/>
            <person name="de Leon L."/>
            <person name="Drace K."/>
            <person name="Du Z."/>
            <person name="Givaudan A."/>
            <person name="Herbert Tran E.E."/>
            <person name="Jewell K.A."/>
            <person name="Knack J.J."/>
            <person name="Krasomil-Osterfeld K.C."/>
            <person name="Kukor R."/>
            <person name="Lanois A."/>
            <person name="Latreille P."/>
            <person name="Leimgruber N.K."/>
            <person name="Lipke C.M."/>
            <person name="Liu R."/>
            <person name="Lu X."/>
            <person name="Martens E.C."/>
            <person name="Marri P.R."/>
            <person name="Medigue C."/>
            <person name="Menard M.L."/>
            <person name="Miller N.M."/>
            <person name="Morales-Soto N."/>
            <person name="Norton S."/>
            <person name="Ogier J.C."/>
            <person name="Orchard S.S."/>
            <person name="Park D."/>
            <person name="Park Y."/>
            <person name="Qurollo B.A."/>
            <person name="Sugar D.R."/>
            <person name="Richards G.R."/>
            <person name="Rouy Z."/>
            <person name="Slominski B."/>
            <person name="Slominski K."/>
            <person name="Snyder H."/>
            <person name="Tjaden B.C."/>
            <person name="van der Hoeven R."/>
            <person name="Welch R.D."/>
            <person name="Wheeler C."/>
            <person name="Xiang B."/>
            <person name="Barbazuk B."/>
            <person name="Gaudriault S."/>
            <person name="Goodner B."/>
            <person name="Slater S.C."/>
            <person name="Forst S."/>
            <person name="Goldman B.S."/>
            <person name="Goodrich-Blair H."/>
        </authorList>
    </citation>
    <scope>NUCLEOTIDE SEQUENCE [LARGE SCALE GENOMIC DNA]</scope>
    <source>
        <strain evidence="1">SS-2004</strain>
    </source>
</reference>